<dbReference type="Pfam" id="PF00078">
    <property type="entry name" value="RVT_1"/>
    <property type="match status" value="1"/>
</dbReference>
<dbReference type="PANTHER" id="PTHR24559:SF427">
    <property type="entry name" value="RNA-DIRECTED DNA POLYMERASE"/>
    <property type="match status" value="1"/>
</dbReference>
<evidence type="ECO:0000259" key="8">
    <source>
        <dbReference type="PROSITE" id="PS50158"/>
    </source>
</evidence>
<evidence type="ECO:0000256" key="7">
    <source>
        <dbReference type="PROSITE-ProRule" id="PRU00047"/>
    </source>
</evidence>
<evidence type="ECO:0000256" key="4">
    <source>
        <dbReference type="ARBA" id="ARBA00022884"/>
    </source>
</evidence>
<dbReference type="PROSITE" id="PS50158">
    <property type="entry name" value="ZF_CCHC"/>
    <property type="match status" value="2"/>
</dbReference>
<dbReference type="Gene3D" id="3.10.10.10">
    <property type="entry name" value="HIV Type 1 Reverse Transcriptase, subunit A, domain 1"/>
    <property type="match status" value="1"/>
</dbReference>
<keyword evidence="10" id="KW-0808">Transferase</keyword>
<dbReference type="PROSITE" id="PS50878">
    <property type="entry name" value="RT_POL"/>
    <property type="match status" value="1"/>
</dbReference>
<dbReference type="SUPFAM" id="SSF50630">
    <property type="entry name" value="Acid proteases"/>
    <property type="match status" value="1"/>
</dbReference>
<dbReference type="Gene3D" id="2.40.70.10">
    <property type="entry name" value="Acid Proteases"/>
    <property type="match status" value="1"/>
</dbReference>
<keyword evidence="2" id="KW-0064">Aspartyl protease</keyword>
<evidence type="ECO:0000256" key="2">
    <source>
        <dbReference type="ARBA" id="ARBA00022750"/>
    </source>
</evidence>
<keyword evidence="7" id="KW-0862">Zinc</keyword>
<dbReference type="SUPFAM" id="SSF57756">
    <property type="entry name" value="Retrovirus zinc finger-like domains"/>
    <property type="match status" value="1"/>
</dbReference>
<keyword evidence="7" id="KW-0863">Zinc-finger</keyword>
<comment type="caution">
    <text evidence="10">The sequence shown here is derived from an EMBL/GenBank/DDBJ whole genome shotgun (WGS) entry which is preliminary data.</text>
</comment>
<dbReference type="SUPFAM" id="SSF56672">
    <property type="entry name" value="DNA/RNA polymerases"/>
    <property type="match status" value="1"/>
</dbReference>
<evidence type="ECO:0000256" key="5">
    <source>
        <dbReference type="ARBA" id="ARBA00022908"/>
    </source>
</evidence>
<dbReference type="Pfam" id="PF00098">
    <property type="entry name" value="zf-CCHC"/>
    <property type="match status" value="1"/>
</dbReference>
<gene>
    <name evidence="10" type="ORF">Tco_0626113</name>
</gene>
<feature type="domain" description="Reverse transcriptase" evidence="9">
    <location>
        <begin position="348"/>
        <end position="527"/>
    </location>
</feature>
<dbReference type="InterPro" id="IPR001969">
    <property type="entry name" value="Aspartic_peptidase_AS"/>
</dbReference>
<feature type="domain" description="CCHC-type" evidence="8">
    <location>
        <begin position="30"/>
        <end position="46"/>
    </location>
</feature>
<evidence type="ECO:0000259" key="9">
    <source>
        <dbReference type="PROSITE" id="PS50878"/>
    </source>
</evidence>
<keyword evidence="10" id="KW-0695">RNA-directed DNA polymerase</keyword>
<name>A0ABQ4WIP6_9ASTR</name>
<keyword evidence="7" id="KW-0479">Metal-binding</keyword>
<proteinExistence type="predicted"/>
<dbReference type="GO" id="GO:0003964">
    <property type="term" value="F:RNA-directed DNA polymerase activity"/>
    <property type="evidence" value="ECO:0007669"/>
    <property type="project" value="UniProtKB-KW"/>
</dbReference>
<keyword evidence="1" id="KW-0645">Protease</keyword>
<dbReference type="PROSITE" id="PS00141">
    <property type="entry name" value="ASP_PROTEASE"/>
    <property type="match status" value="1"/>
</dbReference>
<dbReference type="InterPro" id="IPR000477">
    <property type="entry name" value="RT_dom"/>
</dbReference>
<keyword evidence="2" id="KW-0378">Hydrolase</keyword>
<dbReference type="EMBL" id="BQNB010008677">
    <property type="protein sequence ID" value="GJS52751.1"/>
    <property type="molecule type" value="Genomic_DNA"/>
</dbReference>
<keyword evidence="3" id="KW-0460">Magnesium</keyword>
<keyword evidence="11" id="KW-1185">Reference proteome</keyword>
<keyword evidence="4" id="KW-0694">RNA-binding</keyword>
<dbReference type="Pfam" id="PF08284">
    <property type="entry name" value="RVP_2"/>
    <property type="match status" value="1"/>
</dbReference>
<organism evidence="10 11">
    <name type="scientific">Tanacetum coccineum</name>
    <dbReference type="NCBI Taxonomy" id="301880"/>
    <lineage>
        <taxon>Eukaryota</taxon>
        <taxon>Viridiplantae</taxon>
        <taxon>Streptophyta</taxon>
        <taxon>Embryophyta</taxon>
        <taxon>Tracheophyta</taxon>
        <taxon>Spermatophyta</taxon>
        <taxon>Magnoliopsida</taxon>
        <taxon>eudicotyledons</taxon>
        <taxon>Gunneridae</taxon>
        <taxon>Pentapetalae</taxon>
        <taxon>asterids</taxon>
        <taxon>campanulids</taxon>
        <taxon>Asterales</taxon>
        <taxon>Asteraceae</taxon>
        <taxon>Asteroideae</taxon>
        <taxon>Anthemideae</taxon>
        <taxon>Anthemidinae</taxon>
        <taxon>Tanacetum</taxon>
    </lineage>
</organism>
<dbReference type="InterPro" id="IPR053134">
    <property type="entry name" value="RNA-dir_DNA_polymerase"/>
</dbReference>
<dbReference type="CDD" id="cd00303">
    <property type="entry name" value="retropepsin_like"/>
    <property type="match status" value="1"/>
</dbReference>
<dbReference type="Pfam" id="PF17919">
    <property type="entry name" value="RT_RNaseH_2"/>
    <property type="match status" value="1"/>
</dbReference>
<dbReference type="Gene3D" id="4.10.60.10">
    <property type="entry name" value="Zinc finger, CCHC-type"/>
    <property type="match status" value="1"/>
</dbReference>
<dbReference type="CDD" id="cd01647">
    <property type="entry name" value="RT_LTR"/>
    <property type="match status" value="1"/>
</dbReference>
<reference evidence="10" key="2">
    <citation type="submission" date="2022-01" db="EMBL/GenBank/DDBJ databases">
        <authorList>
            <person name="Yamashiro T."/>
            <person name="Shiraishi A."/>
            <person name="Satake H."/>
            <person name="Nakayama K."/>
        </authorList>
    </citation>
    <scope>NUCLEOTIDE SEQUENCE</scope>
</reference>
<dbReference type="SMART" id="SM00343">
    <property type="entry name" value="ZnF_C2HC"/>
    <property type="match status" value="2"/>
</dbReference>
<keyword evidence="6" id="KW-0238">DNA-binding</keyword>
<evidence type="ECO:0000256" key="1">
    <source>
        <dbReference type="ARBA" id="ARBA00022670"/>
    </source>
</evidence>
<dbReference type="InterPro" id="IPR036875">
    <property type="entry name" value="Znf_CCHC_sf"/>
</dbReference>
<dbReference type="InterPro" id="IPR021109">
    <property type="entry name" value="Peptidase_aspartic_dom_sf"/>
</dbReference>
<feature type="domain" description="CCHC-type" evidence="8">
    <location>
        <begin position="68"/>
        <end position="83"/>
    </location>
</feature>
<dbReference type="InterPro" id="IPR043128">
    <property type="entry name" value="Rev_trsase/Diguanyl_cyclase"/>
</dbReference>
<keyword evidence="5" id="KW-0229">DNA integration</keyword>
<sequence length="641" mass="72535">MGTGERKPYAGSLPKCTKCHLHHNSPCTQKCHKCNKVGHFACDCRSTGNINVPNTQKGNGVAPKGNGCFECGAPMHFKRDCPKLKNKDGGNGNAQGWVYAVGNAEKRGNASGNLDANVVTDTFLLNNHYASILFDTGADRSFISTAFSSLINIAPTLLENCYDVELADGKIVRIDTIIRGCTLNFLDHPFNIDLMPVELGSFDVIVGMDWLRRYHAVIVCDEKLVQVPYRNETLTFCGNESSNGRESWLTVISCSKAQEYMAKGCQVFLAHVSAKKEEDKSEGQQIKDVPIVRDFPEVFPEDLPGLPLARPMEFQIDLIPGATPVARALYRLAPSEMKELSERLQELSDKGFIRPSSSLWGAPVLFVKKKDGSFRMCIDYRELNKLTVKNRYPLLRIDDLFDQLQGSSIYSKIDLRSGYHQLRVREQDIPKMAFRTRYGHYEFQVMPFGLTNAPAVFMDLMNRVCKPYLDKFVIVFIDDILIYSKDEKEHEEHLKAILELLKKEKLYAKFSKCEFWIPKVQFLGHVIDSRGIHVDPAKIESIKDWASPKTPTEIRQFLGLVGYYRRFIEGFSKIAKSMTKLTQKGIKFDWGEKEENAFQLIKQKLCSAPILALPEGSEDFVVYCDASHKGLGDVLMQRERM</sequence>
<dbReference type="InterPro" id="IPR043502">
    <property type="entry name" value="DNA/RNA_pol_sf"/>
</dbReference>
<protein>
    <submittedName>
        <fullName evidence="10">Reverse transcriptase domain-containing protein</fullName>
    </submittedName>
</protein>
<evidence type="ECO:0000256" key="6">
    <source>
        <dbReference type="ARBA" id="ARBA00023125"/>
    </source>
</evidence>
<accession>A0ABQ4WIP6</accession>
<keyword evidence="10" id="KW-0548">Nucleotidyltransferase</keyword>
<dbReference type="InterPro" id="IPR001878">
    <property type="entry name" value="Znf_CCHC"/>
</dbReference>
<evidence type="ECO:0000256" key="3">
    <source>
        <dbReference type="ARBA" id="ARBA00022842"/>
    </source>
</evidence>
<evidence type="ECO:0000313" key="11">
    <source>
        <dbReference type="Proteomes" id="UP001151760"/>
    </source>
</evidence>
<reference evidence="10" key="1">
    <citation type="journal article" date="2022" name="Int. J. Mol. Sci.">
        <title>Draft Genome of Tanacetum Coccineum: Genomic Comparison of Closely Related Tanacetum-Family Plants.</title>
        <authorList>
            <person name="Yamashiro T."/>
            <person name="Shiraishi A."/>
            <person name="Nakayama K."/>
            <person name="Satake H."/>
        </authorList>
    </citation>
    <scope>NUCLEOTIDE SEQUENCE</scope>
</reference>
<dbReference type="Gene3D" id="3.30.70.270">
    <property type="match status" value="2"/>
</dbReference>
<evidence type="ECO:0000313" key="10">
    <source>
        <dbReference type="EMBL" id="GJS52751.1"/>
    </source>
</evidence>
<dbReference type="Proteomes" id="UP001151760">
    <property type="component" value="Unassembled WGS sequence"/>
</dbReference>
<dbReference type="PANTHER" id="PTHR24559">
    <property type="entry name" value="TRANSPOSON TY3-I GAG-POL POLYPROTEIN"/>
    <property type="match status" value="1"/>
</dbReference>
<dbReference type="InterPro" id="IPR041577">
    <property type="entry name" value="RT_RNaseH_2"/>
</dbReference>